<protein>
    <submittedName>
        <fullName evidence="1">3-hydroxypropionyl-coenzyme A dehydratase</fullName>
    </submittedName>
</protein>
<reference evidence="1 2" key="1">
    <citation type="submission" date="2020-07" db="EMBL/GenBank/DDBJ databases">
        <title>Trichoderma asperellum IC-1 whole genome shotgun sequence.</title>
        <authorList>
            <person name="Kanamasa S."/>
            <person name="Takahashi H."/>
        </authorList>
    </citation>
    <scope>NUCLEOTIDE SEQUENCE [LARGE SCALE GENOMIC DNA]</scope>
    <source>
        <strain evidence="1 2">IC-1</strain>
    </source>
</reference>
<dbReference type="InterPro" id="IPR001753">
    <property type="entry name" value="Enoyl-CoA_hydra/iso"/>
</dbReference>
<dbReference type="Gene3D" id="3.90.226.10">
    <property type="entry name" value="2-enoyl-CoA Hydratase, Chain A, domain 1"/>
    <property type="match status" value="1"/>
</dbReference>
<dbReference type="PANTHER" id="PTHR11941">
    <property type="entry name" value="ENOYL-COA HYDRATASE-RELATED"/>
    <property type="match status" value="1"/>
</dbReference>
<sequence>MSTNFKTLALDKDGAILTVTINNTRSEVNVFRQETSVELNELVTLLQNDTSTKVVIFKSGNPKFFSAHYDIFPTPGEPDPNTPGTAAFNGKVFLNMSNLPQPVIAMVDGPARGIGNEFLAACDMRFASKNARFSNFEATLGLHPGAGGVAWMPLHIGRARAMEFVLSGNDLDPKTAEEYGYVNKAFDTPEEMHDYVEKLAERIALFPLDGLASIKKTVTDTIQPRPEQIAIEGAQWDRLVVQKLQSELVGRFITLSKNFTDIEFELHVPQEVVRVYAI</sequence>
<organism evidence="1 2">
    <name type="scientific">Trichoderma asperellum</name>
    <name type="common">Filamentous fungus</name>
    <dbReference type="NCBI Taxonomy" id="101201"/>
    <lineage>
        <taxon>Eukaryota</taxon>
        <taxon>Fungi</taxon>
        <taxon>Dikarya</taxon>
        <taxon>Ascomycota</taxon>
        <taxon>Pezizomycotina</taxon>
        <taxon>Sordariomycetes</taxon>
        <taxon>Hypocreomycetidae</taxon>
        <taxon>Hypocreales</taxon>
        <taxon>Hypocreaceae</taxon>
        <taxon>Trichoderma</taxon>
    </lineage>
</organism>
<dbReference type="CDD" id="cd06558">
    <property type="entry name" value="crotonase-like"/>
    <property type="match status" value="1"/>
</dbReference>
<dbReference type="InterPro" id="IPR029045">
    <property type="entry name" value="ClpP/crotonase-like_dom_sf"/>
</dbReference>
<evidence type="ECO:0000313" key="1">
    <source>
        <dbReference type="EMBL" id="GFP60312.1"/>
    </source>
</evidence>
<evidence type="ECO:0000313" key="2">
    <source>
        <dbReference type="Proteomes" id="UP000517252"/>
    </source>
</evidence>
<dbReference type="GO" id="GO:0003824">
    <property type="term" value="F:catalytic activity"/>
    <property type="evidence" value="ECO:0007669"/>
    <property type="project" value="UniProtKB-ARBA"/>
</dbReference>
<dbReference type="GO" id="GO:0006635">
    <property type="term" value="P:fatty acid beta-oxidation"/>
    <property type="evidence" value="ECO:0007669"/>
    <property type="project" value="TreeGrafter"/>
</dbReference>
<name>A0A6V8R7Q8_TRIAP</name>
<accession>A0A6V8R7Q8</accession>
<dbReference type="EMBL" id="BLZH01000017">
    <property type="protein sequence ID" value="GFP60312.1"/>
    <property type="molecule type" value="Genomic_DNA"/>
</dbReference>
<dbReference type="OrthoDB" id="410701at2759"/>
<dbReference type="SUPFAM" id="SSF52096">
    <property type="entry name" value="ClpP/crotonase"/>
    <property type="match status" value="1"/>
</dbReference>
<dbReference type="AlphaFoldDB" id="A0A6V8R7Q8"/>
<gene>
    <name evidence="1" type="ORF">TASIC1_0017007400</name>
</gene>
<dbReference type="PANTHER" id="PTHR11941:SF54">
    <property type="entry name" value="ENOYL-COA HYDRATASE, MITOCHONDRIAL"/>
    <property type="match status" value="1"/>
</dbReference>
<dbReference type="Proteomes" id="UP000517252">
    <property type="component" value="Unassembled WGS sequence"/>
</dbReference>
<dbReference type="Pfam" id="PF00378">
    <property type="entry name" value="ECH_1"/>
    <property type="match status" value="1"/>
</dbReference>
<proteinExistence type="predicted"/>
<comment type="caution">
    <text evidence="1">The sequence shown here is derived from an EMBL/GenBank/DDBJ whole genome shotgun (WGS) entry which is preliminary data.</text>
</comment>